<reference evidence="2 3" key="1">
    <citation type="journal article" date="2019" name="Microbiol. Resour. Announc.">
        <title>High-quality draft genome sequence of Fusarium oxysporum f. sp. cubense strain 160527, a causal agent of Panama disease.</title>
        <authorList>
            <person name="Asai S."/>
            <person name="Ayukawa Y."/>
            <person name="Gan P."/>
            <person name="Masuda S."/>
            <person name="Komatsu K."/>
            <person name="Shirasu K."/>
            <person name="Arie T."/>
        </authorList>
    </citation>
    <scope>NUCLEOTIDE SEQUENCE [LARGE SCALE GENOMIC DNA]</scope>
    <source>
        <strain evidence="2 3">160527</strain>
    </source>
</reference>
<organism evidence="2 3">
    <name type="scientific">Fusarium oxysporum f. sp. cubense</name>
    <dbReference type="NCBI Taxonomy" id="61366"/>
    <lineage>
        <taxon>Eukaryota</taxon>
        <taxon>Fungi</taxon>
        <taxon>Dikarya</taxon>
        <taxon>Ascomycota</taxon>
        <taxon>Pezizomycotina</taxon>
        <taxon>Sordariomycetes</taxon>
        <taxon>Hypocreomycetidae</taxon>
        <taxon>Hypocreales</taxon>
        <taxon>Nectriaceae</taxon>
        <taxon>Fusarium</taxon>
        <taxon>Fusarium oxysporum species complex</taxon>
    </lineage>
</organism>
<proteinExistence type="predicted"/>
<gene>
    <name evidence="2" type="ORF">Focb16_v007984</name>
</gene>
<dbReference type="EMBL" id="SRMI01000002">
    <property type="protein sequence ID" value="TVY76230.1"/>
    <property type="molecule type" value="Genomic_DNA"/>
</dbReference>
<feature type="chain" id="PRO_5022244831" description="Apple domain-containing protein" evidence="1">
    <location>
        <begin position="20"/>
        <end position="185"/>
    </location>
</feature>
<dbReference type="AlphaFoldDB" id="A0A559LMU9"/>
<feature type="signal peptide" evidence="1">
    <location>
        <begin position="1"/>
        <end position="19"/>
    </location>
</feature>
<accession>A0A559LMU9</accession>
<evidence type="ECO:0000313" key="2">
    <source>
        <dbReference type="EMBL" id="TVY76230.1"/>
    </source>
</evidence>
<evidence type="ECO:0000313" key="3">
    <source>
        <dbReference type="Proteomes" id="UP000320707"/>
    </source>
</evidence>
<keyword evidence="1" id="KW-0732">Signal</keyword>
<evidence type="ECO:0008006" key="4">
    <source>
        <dbReference type="Google" id="ProtNLM"/>
    </source>
</evidence>
<dbReference type="Proteomes" id="UP000320707">
    <property type="component" value="Unassembled WGS sequence"/>
</dbReference>
<evidence type="ECO:0000256" key="1">
    <source>
        <dbReference type="SAM" id="SignalP"/>
    </source>
</evidence>
<sequence length="185" mass="19307">MVHYKSLFVALAAVSTVAAGPCKPSTTSAGLSTTATVLEEPTGTQTSAIEETTTTTFDETTAAATTTAPVEAALTTTTVAADTTTTAAETTTTTAAPSGVCGITGYFLPNQALNYLNSPGKKDNIRQCLEACAAYAGCEVVAFYTDRSFVTDIGRCEFFSGELVTDRQDTSYEWSEVGCLDNLQD</sequence>
<comment type="caution">
    <text evidence="2">The sequence shown here is derived from an EMBL/GenBank/DDBJ whole genome shotgun (WGS) entry which is preliminary data.</text>
</comment>
<protein>
    <recommendedName>
        <fullName evidence="4">Apple domain-containing protein</fullName>
    </recommendedName>
</protein>
<name>A0A559LMU9_FUSOC</name>